<dbReference type="InterPro" id="IPR041698">
    <property type="entry name" value="Methyltransf_25"/>
</dbReference>
<dbReference type="Proteomes" id="UP000019373">
    <property type="component" value="Unassembled WGS sequence"/>
</dbReference>
<dbReference type="OrthoDB" id="3647at2759"/>
<dbReference type="HOGENOM" id="CLU_049749_3_1_1"/>
<keyword evidence="1" id="KW-0489">Methyltransferase</keyword>
<gene>
    <name evidence="4" type="ORF">EPUS_04315</name>
</gene>
<dbReference type="Gene3D" id="3.40.50.150">
    <property type="entry name" value="Vaccinia Virus protein VP39"/>
    <property type="match status" value="1"/>
</dbReference>
<dbReference type="eggNOG" id="ENOG502SRY2">
    <property type="taxonomic scope" value="Eukaryota"/>
</dbReference>
<evidence type="ECO:0000313" key="5">
    <source>
        <dbReference type="Proteomes" id="UP000019373"/>
    </source>
</evidence>
<name>U1GUU9_ENDPU</name>
<organism evidence="4 5">
    <name type="scientific">Endocarpon pusillum (strain Z07020 / HMAS-L-300199)</name>
    <name type="common">Lichen-forming fungus</name>
    <dbReference type="NCBI Taxonomy" id="1263415"/>
    <lineage>
        <taxon>Eukaryota</taxon>
        <taxon>Fungi</taxon>
        <taxon>Dikarya</taxon>
        <taxon>Ascomycota</taxon>
        <taxon>Pezizomycotina</taxon>
        <taxon>Eurotiomycetes</taxon>
        <taxon>Chaetothyriomycetidae</taxon>
        <taxon>Verrucariales</taxon>
        <taxon>Verrucariaceae</taxon>
        <taxon>Endocarpon</taxon>
    </lineage>
</organism>
<dbReference type="GeneID" id="19239346"/>
<dbReference type="InterPro" id="IPR029063">
    <property type="entry name" value="SAM-dependent_MTases_sf"/>
</dbReference>
<dbReference type="RefSeq" id="XP_007786417.1">
    <property type="nucleotide sequence ID" value="XM_007788227.1"/>
</dbReference>
<feature type="domain" description="Methyltransferase" evidence="3">
    <location>
        <begin position="43"/>
        <end position="140"/>
    </location>
</feature>
<dbReference type="SUPFAM" id="SSF53335">
    <property type="entry name" value="S-adenosyl-L-methionine-dependent methyltransferases"/>
    <property type="match status" value="1"/>
</dbReference>
<evidence type="ECO:0000256" key="1">
    <source>
        <dbReference type="ARBA" id="ARBA00022603"/>
    </source>
</evidence>
<dbReference type="CDD" id="cd02440">
    <property type="entry name" value="AdoMet_MTases"/>
    <property type="match status" value="1"/>
</dbReference>
<keyword evidence="5" id="KW-1185">Reference proteome</keyword>
<evidence type="ECO:0000259" key="3">
    <source>
        <dbReference type="Pfam" id="PF13649"/>
    </source>
</evidence>
<dbReference type="PANTHER" id="PTHR43861">
    <property type="entry name" value="TRANS-ACONITATE 2-METHYLTRANSFERASE-RELATED"/>
    <property type="match status" value="1"/>
</dbReference>
<dbReference type="PANTHER" id="PTHR43861:SF1">
    <property type="entry name" value="TRANS-ACONITATE 2-METHYLTRANSFERASE"/>
    <property type="match status" value="1"/>
</dbReference>
<proteinExistence type="predicted"/>
<protein>
    <recommendedName>
        <fullName evidence="3">Methyltransferase domain-containing protein</fullName>
    </recommendedName>
</protein>
<dbReference type="AlphaFoldDB" id="U1GUU9"/>
<reference evidence="5" key="1">
    <citation type="journal article" date="2014" name="BMC Genomics">
        <title>Genome characteristics reveal the impact of lichenization on lichen-forming fungus Endocarpon pusillum Hedwig (Verrucariales, Ascomycota).</title>
        <authorList>
            <person name="Wang Y.-Y."/>
            <person name="Liu B."/>
            <person name="Zhang X.-Y."/>
            <person name="Zhou Q.-M."/>
            <person name="Zhang T."/>
            <person name="Li H."/>
            <person name="Yu Y.-F."/>
            <person name="Zhang X.-L."/>
            <person name="Hao X.-Y."/>
            <person name="Wang M."/>
            <person name="Wang L."/>
            <person name="Wei J.-C."/>
        </authorList>
    </citation>
    <scope>NUCLEOTIDE SEQUENCE [LARGE SCALE GENOMIC DNA]</scope>
    <source>
        <strain evidence="5">Z07020 / HMAS-L-300199</strain>
    </source>
</reference>
<dbReference type="Pfam" id="PF13649">
    <property type="entry name" value="Methyltransf_25"/>
    <property type="match status" value="1"/>
</dbReference>
<dbReference type="GO" id="GO:0008168">
    <property type="term" value="F:methyltransferase activity"/>
    <property type="evidence" value="ECO:0007669"/>
    <property type="project" value="UniProtKB-KW"/>
</dbReference>
<dbReference type="EMBL" id="KE720772">
    <property type="protein sequence ID" value="ERF76238.1"/>
    <property type="molecule type" value="Genomic_DNA"/>
</dbReference>
<evidence type="ECO:0000256" key="2">
    <source>
        <dbReference type="ARBA" id="ARBA00022679"/>
    </source>
</evidence>
<accession>U1GUU9</accession>
<dbReference type="GO" id="GO:0032259">
    <property type="term" value="P:methylation"/>
    <property type="evidence" value="ECO:0007669"/>
    <property type="project" value="UniProtKB-KW"/>
</dbReference>
<sequence length="259" mass="28456">MSTQYDAIGASYNNMSKLPGAGLVYLCIQQTVEPLIKHGDVKVLDLACGTGRFTHALRAWGAKSVLGVDISPAMINAACGAGIRDANIKFEVGDCAQPDVRYADAPFDLVLSCWLLNYAASGAEMADMFRHAAGNLRAGGSMLAMTPCASEDPVRHIEEAAKVRPKAMGEVHLENIGAVEEGIRIRVWAGTEPEIVQFDSYHLRKSVYEKAARDRGFKGRLEWTDCRIPKLARERGEYDEEWEKFAKIPHSSILVVTKE</sequence>
<evidence type="ECO:0000313" key="4">
    <source>
        <dbReference type="EMBL" id="ERF76238.1"/>
    </source>
</evidence>
<keyword evidence="2" id="KW-0808">Transferase</keyword>
<dbReference type="OMA" id="GHRYNDV"/>